<dbReference type="InterPro" id="IPR038017">
    <property type="entry name" value="Rota_VP4_MID_sf"/>
</dbReference>
<evidence type="ECO:0000256" key="9">
    <source>
        <dbReference type="ARBA" id="ARBA00022844"/>
    </source>
</evidence>
<dbReference type="GO" id="GO:0039665">
    <property type="term" value="P:permeabilization of host organelle membrane involved in viral entry into host cell"/>
    <property type="evidence" value="ECO:0007669"/>
    <property type="project" value="UniProtKB-UniRule"/>
</dbReference>
<evidence type="ECO:0000313" key="17">
    <source>
        <dbReference type="EMBL" id="AUG45004.1"/>
    </source>
</evidence>
<feature type="region of interest" description="Disordered" evidence="15">
    <location>
        <begin position="16"/>
        <end position="41"/>
    </location>
</feature>
<keyword evidence="5 14" id="KW-1162">Viral penetration into host cytoplasm</keyword>
<keyword evidence="14" id="KW-0165">Cleavage on pair of basic residues</keyword>
<comment type="subcellular location">
    <molecule>Outer capsid protein VP4</molecule>
    <subcellularLocation>
        <location evidence="14">Virion</location>
    </subcellularLocation>
    <subcellularLocation>
        <location evidence="14">Host rough endoplasmic reticulum</location>
    </subcellularLocation>
    <subcellularLocation>
        <location evidence="14">Host cell membrane</location>
    </subcellularLocation>
    <subcellularLocation>
        <location evidence="14">Host endoplasmic reticulum-Golgi intermediate compartment</location>
    </subcellularLocation>
    <text evidence="14">The outer layer contains 180 copies of VP4, grouped as 60 dimers. Immature double-layered particles assembled in the cytoplasm bud across the membrane of the endoplasmic reticulum, acquiring during this process a transient lipid membrane that is modified with the ER resident viral glycoproteins NSP4 and VP7; these enveloped particles also contain VP4. As the particles move towards the interior of the ER cisternae, the transient lipid membrane and the non-structural protein NSP4 are lost, while the virus surface proteins VP4 and VP7 rearrange to form the outermost virus protein layer, yielding mature infectious triple-layered particles.</text>
</comment>
<organism evidence="16">
    <name type="scientific">Rotavirus B</name>
    <dbReference type="NCBI Taxonomy" id="28876"/>
    <lineage>
        <taxon>Viruses</taxon>
        <taxon>Riboviria</taxon>
        <taxon>Orthornavirae</taxon>
        <taxon>Duplornaviricota</taxon>
        <taxon>Resentoviricetes</taxon>
        <taxon>Reovirales</taxon>
        <taxon>Sedoreoviridae</taxon>
        <taxon>Rotavirus</taxon>
        <taxon>Rotavirus betagastroenteritidis</taxon>
    </lineage>
</organism>
<dbReference type="EMBL" id="MG272137">
    <property type="protein sequence ID" value="AUG45003.1"/>
    <property type="molecule type" value="Genomic_RNA"/>
</dbReference>
<keyword evidence="4 14" id="KW-0945">Host-virus interaction</keyword>
<keyword evidence="9 14" id="KW-0946">Virion</keyword>
<keyword evidence="12 14" id="KW-1038">Host endoplasmic reticulum</keyword>
<feature type="chain" id="PRO_5038174243" description="Outer capsid protein VP4" evidence="14">
    <location>
        <begin position="1"/>
        <end position="752"/>
    </location>
</feature>
<dbReference type="EMBL" id="MG272138">
    <property type="protein sequence ID" value="AUG45004.1"/>
    <property type="molecule type" value="Genomic_RNA"/>
</dbReference>
<reference evidence="16" key="1">
    <citation type="submission" date="2017-10" db="EMBL/GenBank/DDBJ databases">
        <title>Full genome classification and phylogenetic analyses of Rotavirus B strains detected in the United States.</title>
        <authorList>
            <person name="Herrera-Ibata D.M."/>
            <person name="Poulsen E."/>
            <person name="Hesse R."/>
            <person name="Bai J."/>
            <person name="Marthaler D."/>
        </authorList>
    </citation>
    <scope>NUCLEOTIDE SEQUENCE</scope>
    <source>
        <strain evidence="16">RVB/Pig-wt/USA/IL3/2012</strain>
        <strain evidence="17">RVB/Pig-wt/USA/IL4/2012</strain>
    </source>
</reference>
<dbReference type="GO" id="GO:0044168">
    <property type="term" value="C:host cell rough endoplasmic reticulum"/>
    <property type="evidence" value="ECO:0007669"/>
    <property type="project" value="UniProtKB-SubCell"/>
</dbReference>
<keyword evidence="3 14" id="KW-0167">Capsid protein</keyword>
<dbReference type="GO" id="GO:0044172">
    <property type="term" value="C:host cell endoplasmic reticulum-Golgi intermediate compartment"/>
    <property type="evidence" value="ECO:0007669"/>
    <property type="project" value="UniProtKB-SubCell"/>
</dbReference>
<comment type="similarity">
    <text evidence="14">Belongs to the rotavirus VP4 family.</text>
</comment>
<comment type="caution">
    <text evidence="14">Lacks conserved residue(s) required for the propagation of feature annotation.</text>
</comment>
<evidence type="ECO:0000313" key="16">
    <source>
        <dbReference type="EMBL" id="AUG45003.1"/>
    </source>
</evidence>
<evidence type="ECO:0000256" key="10">
    <source>
        <dbReference type="ARBA" id="ARBA00022870"/>
    </source>
</evidence>
<dbReference type="HAMAP" id="MF_04125">
    <property type="entry name" value="Rota_VP4"/>
    <property type="match status" value="1"/>
</dbReference>
<proteinExistence type="inferred from homology"/>
<keyword evidence="8 14" id="KW-1161">Viral attachment to host cell</keyword>
<evidence type="ECO:0000256" key="7">
    <source>
        <dbReference type="ARBA" id="ARBA00022770"/>
    </source>
</evidence>
<comment type="PTM">
    <text evidence="14">Outer capsid protein VP4: Proteolytic cleavage by trypsin results in activation of VP4 functions and greatly increases infectivity. The penetration into the host cell is dependent on trypsin treatment of VP4. It produces two peptides, VP5* and VP8* that remain associated with the virion. Cleavage of VP4 by trypsin probably occurs in vivo in the lumen of the intestine prior to infection of enterocytes. Trypsin seems to be incorporated into the three-layered viral particles but remains inactive as long as the viral outer capsid is intact and would only be activated upon the solubilization of the latter.</text>
</comment>
<evidence type="ECO:0000256" key="13">
    <source>
        <dbReference type="ARBA" id="ARBA00023296"/>
    </source>
</evidence>
<dbReference type="GO" id="GO:0019062">
    <property type="term" value="P:virion attachment to host cell"/>
    <property type="evidence" value="ECO:0007669"/>
    <property type="project" value="UniProtKB-UniRule"/>
</dbReference>
<evidence type="ECO:0000256" key="1">
    <source>
        <dbReference type="ARBA" id="ARBA00022511"/>
    </source>
</evidence>
<evidence type="ECO:0000256" key="5">
    <source>
        <dbReference type="ARBA" id="ARBA00022595"/>
    </source>
</evidence>
<comment type="domain">
    <text evidence="14">Outer capsid protein VP4: The VP4 spike is divided into a foot, a stalk and body, and a head.</text>
</comment>
<dbReference type="GO" id="GO:0020002">
    <property type="term" value="C:host cell plasma membrane"/>
    <property type="evidence" value="ECO:0007669"/>
    <property type="project" value="UniProtKB-SubCell"/>
</dbReference>
<sequence>MISYLRREWQSYGDTATVAGDWNDDSNKKERSKKDEKNKEKPVKIEDRYCYSSLQKKEKYEQKLKGFSLGTTDTHVDPVTLQLFSGEVTNGYMFINTNPPCQTIIRVKITSDGQTSIGGKLLTSFECYVTAIKMQNDSFIITYYSDVLDPAQKKLLTRCFSLTGCSGIVGGPVYSEVSIVDSYKGTQNTTSTTAELYTWEDACEATQDIQTMRIGEKTNVESKIIIYEQEDGFWKILTETLSITLKGYFKPYYTMGGAFKNWLVDSGFEKYELNYTYVRDGQEINATTLTYPKPTGKAGINQPWRPATDFNGQFTCLQPEDIFTIWYFEDRWQINNAIYAKNFQSDTMASGLLENKGDLRFRMNYIPSLAKIGNKPGKVEYRYLNGGFAQVDTSNYTGMALIFNFVCTGTKFYANDNNQPVNSRLNPYICFVGRNIYHDGHHYLKGCCTGFASGYDDVQISHDITVSYTVMKPSDPEFVTGGDQYGQSITAPLEISIRDLQDQINSIRAELNIQQVTSAVFTAITSLGDLPGLFSNVTKLFSKFKDMLSKIKNKKMKIKPVKGTMMIDKYSIDVPNVTIVNRMPEETELGIVYNSIRKANKHDFPAFALSTEIELPYIQTTSTLTPKFKQYLKERGLLSVDDAVIQFDAMNSTFSTLKKKNADIINYKIDPDIAHEVLSNMSTSATRSLFSLNVRKQISLRNEFNTPTYNQLIDRILDDGALLDVLGKLDRNSVSDLFQEFLDRMKDMLSFY</sequence>
<evidence type="ECO:0000256" key="8">
    <source>
        <dbReference type="ARBA" id="ARBA00022804"/>
    </source>
</evidence>
<dbReference type="GO" id="GO:0039624">
    <property type="term" value="C:viral outer capsid"/>
    <property type="evidence" value="ECO:0007669"/>
    <property type="project" value="UniProtKB-UniRule"/>
</dbReference>
<feature type="compositionally biased region" description="Basic and acidic residues" evidence="15">
    <location>
        <begin position="25"/>
        <end position="41"/>
    </location>
</feature>
<keyword evidence="13 14" id="KW-1160">Virus entry into host cell</keyword>
<protein>
    <recommendedName>
        <fullName evidence="14">Outer capsid protein VP4</fullName>
    </recommendedName>
    <alternativeName>
        <fullName evidence="14">Hemagglutinin</fullName>
    </alternativeName>
</protein>
<evidence type="ECO:0000256" key="14">
    <source>
        <dbReference type="HAMAP-Rule" id="MF_04125"/>
    </source>
</evidence>
<evidence type="ECO:0000256" key="2">
    <source>
        <dbReference type="ARBA" id="ARBA00022546"/>
    </source>
</evidence>
<evidence type="ECO:0000256" key="3">
    <source>
        <dbReference type="ARBA" id="ARBA00022561"/>
    </source>
</evidence>
<evidence type="ECO:0000256" key="15">
    <source>
        <dbReference type="SAM" id="MobiDB-lite"/>
    </source>
</evidence>
<evidence type="ECO:0000256" key="12">
    <source>
        <dbReference type="ARBA" id="ARBA00023184"/>
    </source>
</evidence>
<keyword evidence="7 14" id="KW-1152">Outer capsid protein</keyword>
<keyword evidence="2 14" id="KW-0348">Hemagglutinin</keyword>
<name>A0A2H4ZSV8_9REOV</name>
<evidence type="ECO:0000256" key="4">
    <source>
        <dbReference type="ARBA" id="ARBA00022581"/>
    </source>
</evidence>
<comment type="function">
    <text evidence="14">Outer capsid protein VP4: Spike-forming protein that mediates virion attachment to the host epithelial cell receptors and plays a major role in cell penetration, determination of host range restriction and virulence. Rotavirus attachment and entry into the host cell probably involves multiple sequential contacts between the outer capsid proteins VP4 and VP7, and the cell receptors. It is subsequently lost, together with VP7, following virus entry into the host cell. Following entry into the host cell, low intracellular or intravesicular Ca(2+) concentration probably causes the calcium-stabilized VP7 trimers to dissociate from the virion. This step is probably necessary for the membrane-disrupting entry step and the release of VP4, which is locked onto the virion by VP7.</text>
</comment>
<keyword evidence="1 14" id="KW-1032">Host cell membrane</keyword>
<keyword evidence="6 14" id="KW-1173">Viral penetration via permeabilization of host membrane</keyword>
<accession>A0A2H4ZSV8</accession>
<evidence type="ECO:0000256" key="6">
    <source>
        <dbReference type="ARBA" id="ARBA00022648"/>
    </source>
</evidence>
<dbReference type="SUPFAM" id="SSF111379">
    <property type="entry name" value="VP4 membrane interaction domain"/>
    <property type="match status" value="1"/>
</dbReference>
<gene>
    <name evidence="16" type="primary">VP4</name>
</gene>
<evidence type="ECO:0000256" key="11">
    <source>
        <dbReference type="ARBA" id="ARBA00023136"/>
    </source>
</evidence>
<keyword evidence="10 14" id="KW-1043">Host membrane</keyword>
<keyword evidence="11 14" id="KW-0472">Membrane</keyword>
<dbReference type="InterPro" id="IPR042546">
    <property type="entry name" value="Rota_A_VP4"/>
</dbReference>